<gene>
    <name evidence="1" type="ORF">SDC9_158544</name>
</gene>
<reference evidence="1" key="1">
    <citation type="submission" date="2019-08" db="EMBL/GenBank/DDBJ databases">
        <authorList>
            <person name="Kucharzyk K."/>
            <person name="Murdoch R.W."/>
            <person name="Higgins S."/>
            <person name="Loffler F."/>
        </authorList>
    </citation>
    <scope>NUCLEOTIDE SEQUENCE</scope>
</reference>
<protein>
    <submittedName>
        <fullName evidence="1">Uncharacterized protein</fullName>
    </submittedName>
</protein>
<organism evidence="1">
    <name type="scientific">bioreactor metagenome</name>
    <dbReference type="NCBI Taxonomy" id="1076179"/>
    <lineage>
        <taxon>unclassified sequences</taxon>
        <taxon>metagenomes</taxon>
        <taxon>ecological metagenomes</taxon>
    </lineage>
</organism>
<comment type="caution">
    <text evidence="1">The sequence shown here is derived from an EMBL/GenBank/DDBJ whole genome shotgun (WGS) entry which is preliminary data.</text>
</comment>
<dbReference type="EMBL" id="VSSQ01057440">
    <property type="protein sequence ID" value="MPN11243.1"/>
    <property type="molecule type" value="Genomic_DNA"/>
</dbReference>
<proteinExistence type="predicted"/>
<name>A0A645FFV2_9ZZZZ</name>
<evidence type="ECO:0000313" key="1">
    <source>
        <dbReference type="EMBL" id="MPN11243.1"/>
    </source>
</evidence>
<dbReference type="AlphaFoldDB" id="A0A645FFV2"/>
<accession>A0A645FFV2</accession>
<sequence length="91" mass="9753">MIIAARVSISIPTNRRNTLINKRTTILLSEIPKIKVAIFVGTCSIVSSLPKAVAQATKIITVPDVSAVLAKIFGKSLNLSSLYTKMLTNIA</sequence>